<feature type="non-terminal residue" evidence="1">
    <location>
        <position position="152"/>
    </location>
</feature>
<dbReference type="Proteomes" id="UP000324800">
    <property type="component" value="Unassembled WGS sequence"/>
</dbReference>
<evidence type="ECO:0000313" key="2">
    <source>
        <dbReference type="Proteomes" id="UP000324800"/>
    </source>
</evidence>
<proteinExistence type="predicted"/>
<dbReference type="EMBL" id="SNRW01045140">
    <property type="protein sequence ID" value="KAA6321749.1"/>
    <property type="molecule type" value="Genomic_DNA"/>
</dbReference>
<dbReference type="AlphaFoldDB" id="A0A5J4QKC9"/>
<evidence type="ECO:0000313" key="1">
    <source>
        <dbReference type="EMBL" id="KAA6321749.1"/>
    </source>
</evidence>
<organism evidence="1 2">
    <name type="scientific">Streblomastix strix</name>
    <dbReference type="NCBI Taxonomy" id="222440"/>
    <lineage>
        <taxon>Eukaryota</taxon>
        <taxon>Metamonada</taxon>
        <taxon>Preaxostyla</taxon>
        <taxon>Oxymonadida</taxon>
        <taxon>Streblomastigidae</taxon>
        <taxon>Streblomastix</taxon>
    </lineage>
</organism>
<name>A0A5J4QKC9_9EUKA</name>
<protein>
    <submittedName>
        <fullName evidence="1">Uncharacterized protein</fullName>
    </submittedName>
</protein>
<accession>A0A5J4QKC9</accession>
<reference evidence="1 2" key="1">
    <citation type="submission" date="2019-03" db="EMBL/GenBank/DDBJ databases">
        <title>Single cell metagenomics reveals metabolic interactions within the superorganism composed of flagellate Streblomastix strix and complex community of Bacteroidetes bacteria on its surface.</title>
        <authorList>
            <person name="Treitli S.C."/>
            <person name="Kolisko M."/>
            <person name="Husnik F."/>
            <person name="Keeling P."/>
            <person name="Hampl V."/>
        </authorList>
    </citation>
    <scope>NUCLEOTIDE SEQUENCE [LARGE SCALE GENOMIC DNA]</scope>
    <source>
        <strain evidence="1">ST1C</strain>
    </source>
</reference>
<sequence>MIGCKGTSGGAIYSTISGTGKLTIKDQCQFTGCQATSGSGGAIYTTLSSTNIQGVFISGTGKTTFSLCTATDKGGSIYLELGSGAETKYSLSEASYLTGNNALYGKNLFINAKGDLQAAVPLDSTTTNTKIKLSAGSDQYESDNLNNLMGYD</sequence>
<gene>
    <name evidence="1" type="ORF">EZS28_054515</name>
</gene>
<comment type="caution">
    <text evidence="1">The sequence shown here is derived from an EMBL/GenBank/DDBJ whole genome shotgun (WGS) entry which is preliminary data.</text>
</comment>